<keyword evidence="4" id="KW-1185">Reference proteome</keyword>
<evidence type="ECO:0000259" key="2">
    <source>
        <dbReference type="Pfam" id="PF03372"/>
    </source>
</evidence>
<protein>
    <submittedName>
        <fullName evidence="3">Endonuclease/exonuclease/phosphatase</fullName>
    </submittedName>
</protein>
<dbReference type="Pfam" id="PF03372">
    <property type="entry name" value="Exo_endo_phos"/>
    <property type="match status" value="1"/>
</dbReference>
<dbReference type="InterPro" id="IPR005135">
    <property type="entry name" value="Endo/exonuclease/phosphatase"/>
</dbReference>
<keyword evidence="3" id="KW-0378">Hydrolase</keyword>
<dbReference type="RefSeq" id="WP_013493005.1">
    <property type="nucleotide sequence ID" value="NC_014830.1"/>
</dbReference>
<reference evidence="3 4" key="1">
    <citation type="journal article" date="2010" name="Stand. Genomic Sci.">
        <title>Complete genome sequence of Intrasporangium calvum type strain (7 KIP).</title>
        <authorList>
            <person name="Del Rio T.G."/>
            <person name="Chertkov O."/>
            <person name="Yasawong M."/>
            <person name="Lucas S."/>
            <person name="Deshpande S."/>
            <person name="Cheng J.F."/>
            <person name="Detter C."/>
            <person name="Tapia R."/>
            <person name="Han C."/>
            <person name="Goodwin L."/>
            <person name="Pitluck S."/>
            <person name="Liolios K."/>
            <person name="Ivanova N."/>
            <person name="Mavromatis K."/>
            <person name="Pati A."/>
            <person name="Chen A."/>
            <person name="Palaniappan K."/>
            <person name="Land M."/>
            <person name="Hauser L."/>
            <person name="Chang Y.J."/>
            <person name="Jeffries C.D."/>
            <person name="Rohde M."/>
            <person name="Pukall R."/>
            <person name="Sikorski J."/>
            <person name="Goker M."/>
            <person name="Woyke T."/>
            <person name="Bristow J."/>
            <person name="Eisen J.A."/>
            <person name="Markowitz V."/>
            <person name="Hugenholtz P."/>
            <person name="Kyrpides N.C."/>
            <person name="Klenk H.P."/>
            <person name="Lapidus A."/>
        </authorList>
    </citation>
    <scope>NUCLEOTIDE SEQUENCE [LARGE SCALE GENOMIC DNA]</scope>
    <source>
        <strain evidence="4">ATCC 23552 / DSM 43043 / JCM 3097 / NBRC 12989 / 7 KIP</strain>
    </source>
</reference>
<accession>E6SDN8</accession>
<dbReference type="InterPro" id="IPR036691">
    <property type="entry name" value="Endo/exonu/phosph_ase_sf"/>
</dbReference>
<keyword evidence="1" id="KW-0472">Membrane</keyword>
<dbReference type="Proteomes" id="UP000008914">
    <property type="component" value="Chromosome"/>
</dbReference>
<name>E6SDN8_INTC7</name>
<dbReference type="STRING" id="710696.Intca_2181"/>
<proteinExistence type="predicted"/>
<organism evidence="3 4">
    <name type="scientific">Intrasporangium calvum (strain ATCC 23552 / DSM 43043 / JCM 3097 / NBRC 12989 / NCIMB 10167 / NRRL B-3866 / 7 KIP)</name>
    <dbReference type="NCBI Taxonomy" id="710696"/>
    <lineage>
        <taxon>Bacteria</taxon>
        <taxon>Bacillati</taxon>
        <taxon>Actinomycetota</taxon>
        <taxon>Actinomycetes</taxon>
        <taxon>Micrococcales</taxon>
        <taxon>Intrasporangiaceae</taxon>
        <taxon>Intrasporangium</taxon>
    </lineage>
</organism>
<feature type="transmembrane region" description="Helical" evidence="1">
    <location>
        <begin position="79"/>
        <end position="101"/>
    </location>
</feature>
<dbReference type="Gene3D" id="3.60.10.10">
    <property type="entry name" value="Endonuclease/exonuclease/phosphatase"/>
    <property type="match status" value="1"/>
</dbReference>
<dbReference type="GO" id="GO:0004519">
    <property type="term" value="F:endonuclease activity"/>
    <property type="evidence" value="ECO:0007669"/>
    <property type="project" value="UniProtKB-KW"/>
</dbReference>
<keyword evidence="3" id="KW-0255">Endonuclease</keyword>
<dbReference type="KEGG" id="ica:Intca_2181"/>
<gene>
    <name evidence="3" type="ordered locus">Intca_2181</name>
</gene>
<feature type="transmembrane region" description="Helical" evidence="1">
    <location>
        <begin position="51"/>
        <end position="72"/>
    </location>
</feature>
<dbReference type="AlphaFoldDB" id="E6SDN8"/>
<dbReference type="EMBL" id="CP002343">
    <property type="protein sequence ID" value="ADU48690.1"/>
    <property type="molecule type" value="Genomic_DNA"/>
</dbReference>
<evidence type="ECO:0000313" key="4">
    <source>
        <dbReference type="Proteomes" id="UP000008914"/>
    </source>
</evidence>
<dbReference type="SUPFAM" id="SSF56219">
    <property type="entry name" value="DNase I-like"/>
    <property type="match status" value="1"/>
</dbReference>
<feature type="transmembrane region" description="Helical" evidence="1">
    <location>
        <begin position="27"/>
        <end position="45"/>
    </location>
</feature>
<keyword evidence="1" id="KW-0812">Transmembrane</keyword>
<keyword evidence="1" id="KW-1133">Transmembrane helix</keyword>
<keyword evidence="3" id="KW-0540">Nuclease</keyword>
<dbReference type="OrthoDB" id="2340043at2"/>
<dbReference type="HOGENOM" id="CLU_052333_1_0_11"/>
<dbReference type="eggNOG" id="COG3021">
    <property type="taxonomic scope" value="Bacteria"/>
</dbReference>
<sequence length="343" mass="36576">MTETARRRPGRPTPGWLGRSRPAGPDLLIALVLVVLGVVGGARWLDSTWQPVVVLQTAGPLVALGLLGLLGVTALLRRWWMLLPVGAAVAVAASIALPSWFAETSPDAPLDLTVMAVNLSFGRADAEQVADAVRAEAVDVLVATEVTPEALAALDEAGLDQWFIEEVGETRPESYTGTMVFSRFPATETTGEDPVDAHTPSLQPEVVVDVTGTAVRVKAVHVPAPLAGDTVEWRAALRALATWRDRQEGSEPVLLAGDFNASRGHPAFRHTAEGFDDAHQVAGLGWVRTWPFVGQRVPPYIQLDHLLSRGLTVVEAGSTAIHGTDHAIVWATYALPETESTTP</sequence>
<evidence type="ECO:0000256" key="1">
    <source>
        <dbReference type="SAM" id="Phobius"/>
    </source>
</evidence>
<evidence type="ECO:0000313" key="3">
    <source>
        <dbReference type="EMBL" id="ADU48690.1"/>
    </source>
</evidence>
<feature type="domain" description="Endonuclease/exonuclease/phosphatase" evidence="2">
    <location>
        <begin position="117"/>
        <end position="326"/>
    </location>
</feature>